<name>A0ABT3ZGG3_9HYPH</name>
<reference evidence="2" key="1">
    <citation type="submission" date="2022-10" db="EMBL/GenBank/DDBJ databases">
        <title>Hoeflea sp. G2-23, isolated from marine algae.</title>
        <authorList>
            <person name="Kristyanto S."/>
            <person name="Kim J.M."/>
            <person name="Jeon C.O."/>
        </authorList>
    </citation>
    <scope>NUCLEOTIDE SEQUENCE</scope>
    <source>
        <strain evidence="2">G2-23</strain>
    </source>
</reference>
<evidence type="ECO:0000313" key="3">
    <source>
        <dbReference type="Proteomes" id="UP001073227"/>
    </source>
</evidence>
<dbReference type="Proteomes" id="UP001073227">
    <property type="component" value="Unassembled WGS sequence"/>
</dbReference>
<sequence>MNALEQEIMRGLPPRVRKIVADESDAHGVPIHVMFSPSRQSKAIMARWAAMYRIREGNPRLSFPKIGDWFGRNHTTVLSGVARYAAITGKPKLTEYDISSRVDNPALYNGMQL</sequence>
<accession>A0ABT3ZGG3</accession>
<dbReference type="SUPFAM" id="SSF48295">
    <property type="entry name" value="TrpR-like"/>
    <property type="match status" value="1"/>
</dbReference>
<dbReference type="EMBL" id="JAOVZR010000004">
    <property type="protein sequence ID" value="MCY0150905.1"/>
    <property type="molecule type" value="Genomic_DNA"/>
</dbReference>
<dbReference type="InterPro" id="IPR013159">
    <property type="entry name" value="DnaA_C"/>
</dbReference>
<dbReference type="Gene3D" id="1.10.1750.10">
    <property type="match status" value="1"/>
</dbReference>
<proteinExistence type="predicted"/>
<protein>
    <recommendedName>
        <fullName evidence="1">Chromosomal replication initiator DnaA C-terminal domain-containing protein</fullName>
    </recommendedName>
</protein>
<dbReference type="SMART" id="SM00760">
    <property type="entry name" value="Bac_DnaA_C"/>
    <property type="match status" value="1"/>
</dbReference>
<evidence type="ECO:0000313" key="2">
    <source>
        <dbReference type="EMBL" id="MCY0150905.1"/>
    </source>
</evidence>
<dbReference type="InterPro" id="IPR010921">
    <property type="entry name" value="Trp_repressor/repl_initiator"/>
</dbReference>
<comment type="caution">
    <text evidence="2">The sequence shown here is derived from an EMBL/GenBank/DDBJ whole genome shotgun (WGS) entry which is preliminary data.</text>
</comment>
<dbReference type="RefSeq" id="WP_267656650.1">
    <property type="nucleotide sequence ID" value="NZ_JAOVZR010000004.1"/>
</dbReference>
<keyword evidence="3" id="KW-1185">Reference proteome</keyword>
<feature type="domain" description="Chromosomal replication initiator DnaA C-terminal" evidence="1">
    <location>
        <begin position="12"/>
        <end position="84"/>
    </location>
</feature>
<gene>
    <name evidence="2" type="ORF">OEG84_25195</name>
</gene>
<dbReference type="Pfam" id="PF08299">
    <property type="entry name" value="Bac_DnaA_C"/>
    <property type="match status" value="1"/>
</dbReference>
<organism evidence="2 3">
    <name type="scientific">Hoeflea algicola</name>
    <dbReference type="NCBI Taxonomy" id="2983763"/>
    <lineage>
        <taxon>Bacteria</taxon>
        <taxon>Pseudomonadati</taxon>
        <taxon>Pseudomonadota</taxon>
        <taxon>Alphaproteobacteria</taxon>
        <taxon>Hyphomicrobiales</taxon>
        <taxon>Rhizobiaceae</taxon>
        <taxon>Hoeflea</taxon>
    </lineage>
</organism>
<evidence type="ECO:0000259" key="1">
    <source>
        <dbReference type="SMART" id="SM00760"/>
    </source>
</evidence>